<feature type="compositionally biased region" description="Basic and acidic residues" evidence="1">
    <location>
        <begin position="186"/>
        <end position="197"/>
    </location>
</feature>
<feature type="compositionally biased region" description="Acidic residues" evidence="1">
    <location>
        <begin position="33"/>
        <end position="43"/>
    </location>
</feature>
<proteinExistence type="predicted"/>
<accession>A0A3P7IEP6</accession>
<dbReference type="Proteomes" id="UP000270094">
    <property type="component" value="Unassembled WGS sequence"/>
</dbReference>
<evidence type="ECO:0000313" key="2">
    <source>
        <dbReference type="EMBL" id="VDM71681.1"/>
    </source>
</evidence>
<feature type="region of interest" description="Disordered" evidence="1">
    <location>
        <begin position="22"/>
        <end position="161"/>
    </location>
</feature>
<dbReference type="PROSITE" id="PS00018">
    <property type="entry name" value="EF_HAND_1"/>
    <property type="match status" value="1"/>
</dbReference>
<dbReference type="InterPro" id="IPR018247">
    <property type="entry name" value="EF_Hand_1_Ca_BS"/>
</dbReference>
<keyword evidence="3" id="KW-1185">Reference proteome</keyword>
<reference evidence="2 3" key="1">
    <citation type="submission" date="2018-11" db="EMBL/GenBank/DDBJ databases">
        <authorList>
            <consortium name="Pathogen Informatics"/>
        </authorList>
    </citation>
    <scope>NUCLEOTIDE SEQUENCE [LARGE SCALE GENOMIC DNA]</scope>
</reference>
<dbReference type="EMBL" id="UYYB01021592">
    <property type="protein sequence ID" value="VDM71681.1"/>
    <property type="molecule type" value="Genomic_DNA"/>
</dbReference>
<feature type="region of interest" description="Disordered" evidence="1">
    <location>
        <begin position="186"/>
        <end position="211"/>
    </location>
</feature>
<feature type="compositionally biased region" description="Polar residues" evidence="1">
    <location>
        <begin position="46"/>
        <end position="58"/>
    </location>
</feature>
<gene>
    <name evidence="2" type="ORF">SVUK_LOCUS6679</name>
</gene>
<organism evidence="2 3">
    <name type="scientific">Strongylus vulgaris</name>
    <name type="common">Blood worm</name>
    <dbReference type="NCBI Taxonomy" id="40348"/>
    <lineage>
        <taxon>Eukaryota</taxon>
        <taxon>Metazoa</taxon>
        <taxon>Ecdysozoa</taxon>
        <taxon>Nematoda</taxon>
        <taxon>Chromadorea</taxon>
        <taxon>Rhabditida</taxon>
        <taxon>Rhabditina</taxon>
        <taxon>Rhabditomorpha</taxon>
        <taxon>Strongyloidea</taxon>
        <taxon>Strongylidae</taxon>
        <taxon>Strongylus</taxon>
    </lineage>
</organism>
<evidence type="ECO:0000256" key="1">
    <source>
        <dbReference type="SAM" id="MobiDB-lite"/>
    </source>
</evidence>
<protein>
    <submittedName>
        <fullName evidence="2">Uncharacterized protein</fullName>
    </submittedName>
</protein>
<feature type="compositionally biased region" description="Acidic residues" evidence="1">
    <location>
        <begin position="198"/>
        <end position="211"/>
    </location>
</feature>
<evidence type="ECO:0000313" key="3">
    <source>
        <dbReference type="Proteomes" id="UP000270094"/>
    </source>
</evidence>
<name>A0A3P7IEP6_STRVU</name>
<dbReference type="AlphaFoldDB" id="A0A3P7IEP6"/>
<feature type="compositionally biased region" description="Acidic residues" evidence="1">
    <location>
        <begin position="106"/>
        <end position="138"/>
    </location>
</feature>
<sequence length="211" mass="23350">MVSQKVSKVRDFFSSLEAILGSPHSILSQENEQAADSDSDIEILSDRSSPPQLGASQSPPQPLLSRDEREMYDGELTLVSEGDNVDDDDDSDEDEESESDNNQVEEQSDDSVEEMDDSEDDDDDGAAADSDSSSESESSDSNSSDSDDDDDDNHLTPDELLTHMHADLDSIELALTDLEQIFENNRRELLAEESHQDSEEEDDEPDDTVIR</sequence>
<feature type="compositionally biased region" description="Acidic residues" evidence="1">
    <location>
        <begin position="83"/>
        <end position="99"/>
    </location>
</feature>